<evidence type="ECO:0000313" key="2">
    <source>
        <dbReference type="EMBL" id="GAE25323.1"/>
    </source>
</evidence>
<dbReference type="AlphaFoldDB" id="W4Q0S1"/>
<keyword evidence="3" id="KW-1185">Reference proteome</keyword>
<feature type="coiled-coil region" evidence="1">
    <location>
        <begin position="19"/>
        <end position="50"/>
    </location>
</feature>
<dbReference type="EMBL" id="BAUT01000008">
    <property type="protein sequence ID" value="GAE25323.1"/>
    <property type="molecule type" value="Genomic_DNA"/>
</dbReference>
<proteinExistence type="predicted"/>
<accession>W4Q0S1</accession>
<sequence>MYKEDNVKLMKNLKRGEKMEQTELMLKEALQKLESAINHYEEIVKSLQQETDKDDSIKKLNSLKIRISEKQGTLNPDTKFEDITESALDHSPTIPSGHNVSLYYDKKPYKSAIIYQSSPVLSRPWLSFQLLNS</sequence>
<evidence type="ECO:0000313" key="3">
    <source>
        <dbReference type="Proteomes" id="UP000018890"/>
    </source>
</evidence>
<evidence type="ECO:0000256" key="1">
    <source>
        <dbReference type="SAM" id="Coils"/>
    </source>
</evidence>
<gene>
    <name evidence="2" type="ORF">JCM9140_1312</name>
</gene>
<keyword evidence="1" id="KW-0175">Coiled coil</keyword>
<comment type="caution">
    <text evidence="2">The sequence shown here is derived from an EMBL/GenBank/DDBJ whole genome shotgun (WGS) entry which is preliminary data.</text>
</comment>
<reference evidence="2" key="1">
    <citation type="journal article" date="2014" name="Genome Announc.">
        <title>Draft Genome Sequences of Three Alkaliphilic Bacillus Strains, Bacillus wakoensis JCM 9140T, Bacillus akibai JCM 9157T, and Bacillus hemicellulosilyticus JCM 9152T.</title>
        <authorList>
            <person name="Yuki M."/>
            <person name="Oshima K."/>
            <person name="Suda W."/>
            <person name="Oshida Y."/>
            <person name="Kitamura K."/>
            <person name="Iida T."/>
            <person name="Hattori M."/>
            <person name="Ohkuma M."/>
        </authorList>
    </citation>
    <scope>NUCLEOTIDE SEQUENCE [LARGE SCALE GENOMIC DNA]</scope>
    <source>
        <strain evidence="2">JCM 9140</strain>
    </source>
</reference>
<name>W4Q0S1_9BACI</name>
<protein>
    <submittedName>
        <fullName evidence="2">Uncharacterized protein</fullName>
    </submittedName>
</protein>
<organism evidence="2 3">
    <name type="scientific">Halalkalibacter wakoensis JCM 9140</name>
    <dbReference type="NCBI Taxonomy" id="1236970"/>
    <lineage>
        <taxon>Bacteria</taxon>
        <taxon>Bacillati</taxon>
        <taxon>Bacillota</taxon>
        <taxon>Bacilli</taxon>
        <taxon>Bacillales</taxon>
        <taxon>Bacillaceae</taxon>
        <taxon>Halalkalibacter</taxon>
    </lineage>
</organism>
<dbReference type="Proteomes" id="UP000018890">
    <property type="component" value="Unassembled WGS sequence"/>
</dbReference>